<keyword evidence="3" id="KW-0804">Transcription</keyword>
<dbReference type="CDD" id="cd07377">
    <property type="entry name" value="WHTH_GntR"/>
    <property type="match status" value="1"/>
</dbReference>
<gene>
    <name evidence="6" type="ORF">GHK86_12165</name>
</gene>
<evidence type="ECO:0000256" key="4">
    <source>
        <dbReference type="SAM" id="MobiDB-lite"/>
    </source>
</evidence>
<dbReference type="Proteomes" id="UP000437736">
    <property type="component" value="Unassembled WGS sequence"/>
</dbReference>
<keyword evidence="1" id="KW-0805">Transcription regulation</keyword>
<proteinExistence type="predicted"/>
<dbReference type="Pfam" id="PF07729">
    <property type="entry name" value="FCD"/>
    <property type="match status" value="1"/>
</dbReference>
<feature type="region of interest" description="Disordered" evidence="4">
    <location>
        <begin position="1"/>
        <end position="25"/>
    </location>
</feature>
<dbReference type="PANTHER" id="PTHR43537">
    <property type="entry name" value="TRANSCRIPTIONAL REGULATOR, GNTR FAMILY"/>
    <property type="match status" value="1"/>
</dbReference>
<dbReference type="SUPFAM" id="SSF46785">
    <property type="entry name" value="Winged helix' DNA-binding domain"/>
    <property type="match status" value="1"/>
</dbReference>
<evidence type="ECO:0000256" key="3">
    <source>
        <dbReference type="ARBA" id="ARBA00023163"/>
    </source>
</evidence>
<evidence type="ECO:0000313" key="7">
    <source>
        <dbReference type="Proteomes" id="UP000437736"/>
    </source>
</evidence>
<evidence type="ECO:0000259" key="5">
    <source>
        <dbReference type="PROSITE" id="PS50949"/>
    </source>
</evidence>
<dbReference type="Gene3D" id="1.20.120.530">
    <property type="entry name" value="GntR ligand-binding domain-like"/>
    <property type="match status" value="1"/>
</dbReference>
<dbReference type="SMART" id="SM00895">
    <property type="entry name" value="FCD"/>
    <property type="match status" value="1"/>
</dbReference>
<feature type="domain" description="HTH gntR-type" evidence="5">
    <location>
        <begin position="23"/>
        <end position="90"/>
    </location>
</feature>
<dbReference type="PANTHER" id="PTHR43537:SF24">
    <property type="entry name" value="GLUCONATE OPERON TRANSCRIPTIONAL REPRESSOR"/>
    <property type="match status" value="1"/>
</dbReference>
<dbReference type="PROSITE" id="PS50949">
    <property type="entry name" value="HTH_GNTR"/>
    <property type="match status" value="1"/>
</dbReference>
<evidence type="ECO:0000256" key="2">
    <source>
        <dbReference type="ARBA" id="ARBA00023125"/>
    </source>
</evidence>
<dbReference type="PRINTS" id="PR00035">
    <property type="entry name" value="HTHGNTR"/>
</dbReference>
<dbReference type="InterPro" id="IPR036388">
    <property type="entry name" value="WH-like_DNA-bd_sf"/>
</dbReference>
<accession>A0ABW9QVC8</accession>
<sequence>MTIADQPADAAPRAGTRPAIDRTSATDAAAREIRALILTGELPAGSLIHQGELADQLGLSRTPLREALQRLQAEGLIRIDNHRGAVVARPTRDDVNQIYEVQMMLEAAAARRAAAVRTPEDLAGVRAVLERHQESPGGISWMESNIAFHTAIYGIARRPLLMEMIGMLRNRAALYVNFLARSPEGRARADREHWEMYEALAAGEGDRLADLVLEHLQGTLDWLQDVIPD</sequence>
<dbReference type="EMBL" id="WJHE01000607">
    <property type="protein sequence ID" value="MST33471.1"/>
    <property type="molecule type" value="Genomic_DNA"/>
</dbReference>
<dbReference type="SUPFAM" id="SSF48008">
    <property type="entry name" value="GntR ligand-binding domain-like"/>
    <property type="match status" value="1"/>
</dbReference>
<dbReference type="SMART" id="SM00345">
    <property type="entry name" value="HTH_GNTR"/>
    <property type="match status" value="1"/>
</dbReference>
<dbReference type="InterPro" id="IPR036390">
    <property type="entry name" value="WH_DNA-bd_sf"/>
</dbReference>
<keyword evidence="2" id="KW-0238">DNA-binding</keyword>
<evidence type="ECO:0000256" key="1">
    <source>
        <dbReference type="ARBA" id="ARBA00023015"/>
    </source>
</evidence>
<dbReference type="InterPro" id="IPR011711">
    <property type="entry name" value="GntR_C"/>
</dbReference>
<dbReference type="InterPro" id="IPR008920">
    <property type="entry name" value="TF_FadR/GntR_C"/>
</dbReference>
<evidence type="ECO:0000313" key="6">
    <source>
        <dbReference type="EMBL" id="MST33471.1"/>
    </source>
</evidence>
<name>A0ABW9QVC8_9ACTN</name>
<dbReference type="Gene3D" id="1.10.10.10">
    <property type="entry name" value="Winged helix-like DNA-binding domain superfamily/Winged helix DNA-binding domain"/>
    <property type="match status" value="1"/>
</dbReference>
<keyword evidence="7" id="KW-1185">Reference proteome</keyword>
<dbReference type="InterPro" id="IPR000524">
    <property type="entry name" value="Tscrpt_reg_HTH_GntR"/>
</dbReference>
<comment type="caution">
    <text evidence="6">The sequence shown here is derived from an EMBL/GenBank/DDBJ whole genome shotgun (WGS) entry which is preliminary data.</text>
</comment>
<dbReference type="Pfam" id="PF00392">
    <property type="entry name" value="GntR"/>
    <property type="match status" value="1"/>
</dbReference>
<reference evidence="6 7" key="1">
    <citation type="submission" date="2019-11" db="EMBL/GenBank/DDBJ databases">
        <title>Acidiferrimicrobium australis gen. nov., sp. nov., an acidophilic and obligately heterotrophic, member of the Actinobacteria that catalyses dissimilatory oxido- reduction of iron isolated from metal-rich acidic water in Chile.</title>
        <authorList>
            <person name="Gonzalez D."/>
            <person name="Huber K."/>
            <person name="Hedrich S."/>
            <person name="Rojas-Villalobos C."/>
            <person name="Quatrini R."/>
            <person name="Dinamarca M.A."/>
            <person name="Schwarz A."/>
            <person name="Canales C."/>
            <person name="Nancucheo I."/>
        </authorList>
    </citation>
    <scope>NUCLEOTIDE SEQUENCE [LARGE SCALE GENOMIC DNA]</scope>
    <source>
        <strain evidence="6 7">USS-CCA1</strain>
    </source>
</reference>
<organism evidence="6 7">
    <name type="scientific">Acidiferrimicrobium australe</name>
    <dbReference type="NCBI Taxonomy" id="2664430"/>
    <lineage>
        <taxon>Bacteria</taxon>
        <taxon>Bacillati</taxon>
        <taxon>Actinomycetota</taxon>
        <taxon>Acidimicrobiia</taxon>
        <taxon>Acidimicrobiales</taxon>
        <taxon>Acidimicrobiaceae</taxon>
        <taxon>Acidiferrimicrobium</taxon>
    </lineage>
</organism>
<protein>
    <submittedName>
        <fullName evidence="6">FCD domain-containing protein</fullName>
    </submittedName>
</protein>